<evidence type="ECO:0000313" key="4">
    <source>
        <dbReference type="Proteomes" id="UP000321577"/>
    </source>
</evidence>
<proteinExistence type="predicted"/>
<evidence type="ECO:0000256" key="1">
    <source>
        <dbReference type="SAM" id="Phobius"/>
    </source>
</evidence>
<dbReference type="RefSeq" id="WP_170266794.1">
    <property type="nucleotide sequence ID" value="NZ_BKAG01000019.1"/>
</dbReference>
<sequence>MKQHFKAPWGTGLKWISLFSTLFLGPMCLAALAIAYVNASSLLALLICLVPWLIVVPAACYAVRGYTLDANILRIHRLLWDTVIPISGLKYALTMPEAMSGSIRIYGNGGFYSITGHYWNRRLGHYRAYVNDWKRPVVLIFHERNTIVLSPDDPEDFVEAVKAAVTPP</sequence>
<keyword evidence="4" id="KW-1185">Reference proteome</keyword>
<dbReference type="EMBL" id="BKAG01000019">
    <property type="protein sequence ID" value="GEP43584.1"/>
    <property type="molecule type" value="Genomic_DNA"/>
</dbReference>
<feature type="domain" description="Bacterial Pleckstrin homology" evidence="2">
    <location>
        <begin position="65"/>
        <end position="163"/>
    </location>
</feature>
<keyword evidence="1" id="KW-0812">Transmembrane</keyword>
<feature type="transmembrane region" description="Helical" evidence="1">
    <location>
        <begin position="12"/>
        <end position="36"/>
    </location>
</feature>
<dbReference type="InterPro" id="IPR027783">
    <property type="entry name" value="Bacterial_PH-related"/>
</dbReference>
<protein>
    <recommendedName>
        <fullName evidence="2">Bacterial Pleckstrin homology domain-containing protein</fullName>
    </recommendedName>
</protein>
<keyword evidence="1" id="KW-1133">Transmembrane helix</keyword>
<feature type="transmembrane region" description="Helical" evidence="1">
    <location>
        <begin position="42"/>
        <end position="63"/>
    </location>
</feature>
<comment type="caution">
    <text evidence="3">The sequence shown here is derived from an EMBL/GenBank/DDBJ whole genome shotgun (WGS) entry which is preliminary data.</text>
</comment>
<evidence type="ECO:0000259" key="2">
    <source>
        <dbReference type="Pfam" id="PF10882"/>
    </source>
</evidence>
<dbReference type="AlphaFoldDB" id="A0A512MA20"/>
<reference evidence="3 4" key="1">
    <citation type="submission" date="2019-07" db="EMBL/GenBank/DDBJ databases">
        <title>Whole genome shotgun sequence of Brevifollis gellanilyticus NBRC 108608.</title>
        <authorList>
            <person name="Hosoyama A."/>
            <person name="Uohara A."/>
            <person name="Ohji S."/>
            <person name="Ichikawa N."/>
        </authorList>
    </citation>
    <scope>NUCLEOTIDE SEQUENCE [LARGE SCALE GENOMIC DNA]</scope>
    <source>
        <strain evidence="3 4">NBRC 108608</strain>
    </source>
</reference>
<organism evidence="3 4">
    <name type="scientific">Brevifollis gellanilyticus</name>
    <dbReference type="NCBI Taxonomy" id="748831"/>
    <lineage>
        <taxon>Bacteria</taxon>
        <taxon>Pseudomonadati</taxon>
        <taxon>Verrucomicrobiota</taxon>
        <taxon>Verrucomicrobiia</taxon>
        <taxon>Verrucomicrobiales</taxon>
        <taxon>Verrucomicrobiaceae</taxon>
    </lineage>
</organism>
<keyword evidence="1" id="KW-0472">Membrane</keyword>
<accession>A0A512MA20</accession>
<evidence type="ECO:0000313" key="3">
    <source>
        <dbReference type="EMBL" id="GEP43584.1"/>
    </source>
</evidence>
<name>A0A512MA20_9BACT</name>
<gene>
    <name evidence="3" type="ORF">BGE01nite_28750</name>
</gene>
<dbReference type="Proteomes" id="UP000321577">
    <property type="component" value="Unassembled WGS sequence"/>
</dbReference>
<dbReference type="Pfam" id="PF10882">
    <property type="entry name" value="bPH_5"/>
    <property type="match status" value="1"/>
</dbReference>